<dbReference type="Proteomes" id="UP000046395">
    <property type="component" value="Unassembled WGS sequence"/>
</dbReference>
<dbReference type="PROSITE" id="PS50158">
    <property type="entry name" value="ZF_CCHC"/>
    <property type="match status" value="2"/>
</dbReference>
<dbReference type="Gene3D" id="4.10.60.10">
    <property type="entry name" value="Zinc finger, CCHC-type"/>
    <property type="match status" value="2"/>
</dbReference>
<feature type="compositionally biased region" description="Basic and acidic residues" evidence="2">
    <location>
        <begin position="26"/>
        <end position="42"/>
    </location>
</feature>
<dbReference type="AlphaFoldDB" id="A0A5S6QL11"/>
<dbReference type="GO" id="GO:0003676">
    <property type="term" value="F:nucleic acid binding"/>
    <property type="evidence" value="ECO:0007669"/>
    <property type="project" value="InterPro"/>
</dbReference>
<proteinExistence type="predicted"/>
<protein>
    <submittedName>
        <fullName evidence="5">CCHC-type domain-containing protein</fullName>
    </submittedName>
</protein>
<keyword evidence="4" id="KW-1185">Reference proteome</keyword>
<keyword evidence="1" id="KW-0479">Metal-binding</keyword>
<dbReference type="GO" id="GO:0005730">
    <property type="term" value="C:nucleolus"/>
    <property type="evidence" value="ECO:0007669"/>
    <property type="project" value="TreeGrafter"/>
</dbReference>
<organism evidence="4 5">
    <name type="scientific">Trichuris muris</name>
    <name type="common">Mouse whipworm</name>
    <dbReference type="NCBI Taxonomy" id="70415"/>
    <lineage>
        <taxon>Eukaryota</taxon>
        <taxon>Metazoa</taxon>
        <taxon>Ecdysozoa</taxon>
        <taxon>Nematoda</taxon>
        <taxon>Enoplea</taxon>
        <taxon>Dorylaimia</taxon>
        <taxon>Trichinellida</taxon>
        <taxon>Trichuridae</taxon>
        <taxon>Trichuris</taxon>
    </lineage>
</organism>
<evidence type="ECO:0000313" key="4">
    <source>
        <dbReference type="Proteomes" id="UP000046395"/>
    </source>
</evidence>
<feature type="compositionally biased region" description="Acidic residues" evidence="2">
    <location>
        <begin position="1"/>
        <end position="13"/>
    </location>
</feature>
<name>A0A5S6QL11_TRIMR</name>
<evidence type="ECO:0000256" key="1">
    <source>
        <dbReference type="PROSITE-ProRule" id="PRU00047"/>
    </source>
</evidence>
<reference evidence="5" key="1">
    <citation type="submission" date="2019-12" db="UniProtKB">
        <authorList>
            <consortium name="WormBaseParasite"/>
        </authorList>
    </citation>
    <scope>IDENTIFICATION</scope>
</reference>
<dbReference type="PANTHER" id="PTHR46242:SF1">
    <property type="entry name" value="ZINC FINGER CCHC DOMAIN-CONTAINING PROTEIN 9"/>
    <property type="match status" value="1"/>
</dbReference>
<feature type="domain" description="CCHC-type" evidence="3">
    <location>
        <begin position="59"/>
        <end position="74"/>
    </location>
</feature>
<dbReference type="STRING" id="70415.A0A5S6QL11"/>
<sequence length="184" mass="20948">MEMDTDSTCEEQQDANLHLKRRKRSGAKDDPKEERLRKQMRSEKRRLRRQQKVMESKVCYHCREKGHTVANCSKSAGDSTFGICFRCGSTEHTLNKCRLKIKGLPYARCFICGCQGHLAKACQENTKGIYPLGGHCQICNAIDHLARNCDKRRVEDNGEDGCATWAARKPQTGVNRKGKKVVKF</sequence>
<feature type="domain" description="CCHC-type" evidence="3">
    <location>
        <begin position="108"/>
        <end position="124"/>
    </location>
</feature>
<dbReference type="SMART" id="SM00343">
    <property type="entry name" value="ZnF_C2HC"/>
    <property type="match status" value="4"/>
</dbReference>
<keyword evidence="1" id="KW-0863">Zinc-finger</keyword>
<dbReference type="InterPro" id="IPR036875">
    <property type="entry name" value="Znf_CCHC_sf"/>
</dbReference>
<dbReference type="GO" id="GO:0008270">
    <property type="term" value="F:zinc ion binding"/>
    <property type="evidence" value="ECO:0007669"/>
    <property type="project" value="UniProtKB-KW"/>
</dbReference>
<accession>A0A5S6QL11</accession>
<evidence type="ECO:0000256" key="2">
    <source>
        <dbReference type="SAM" id="MobiDB-lite"/>
    </source>
</evidence>
<keyword evidence="1" id="KW-0862">Zinc</keyword>
<evidence type="ECO:0000313" key="5">
    <source>
        <dbReference type="WBParaSite" id="TMUE_2000007888.1"/>
    </source>
</evidence>
<dbReference type="GO" id="GO:0019899">
    <property type="term" value="F:enzyme binding"/>
    <property type="evidence" value="ECO:0007669"/>
    <property type="project" value="UniProtKB-ARBA"/>
</dbReference>
<dbReference type="InterPro" id="IPR042246">
    <property type="entry name" value="ZCCHC9"/>
</dbReference>
<dbReference type="WBParaSite" id="TMUE_2000007888.1">
    <property type="protein sequence ID" value="TMUE_2000007888.1"/>
    <property type="gene ID" value="WBGene00300054"/>
</dbReference>
<feature type="region of interest" description="Disordered" evidence="2">
    <location>
        <begin position="1"/>
        <end position="50"/>
    </location>
</feature>
<dbReference type="SUPFAM" id="SSF57756">
    <property type="entry name" value="Retrovirus zinc finger-like domains"/>
    <property type="match status" value="2"/>
</dbReference>
<dbReference type="PANTHER" id="PTHR46242">
    <property type="entry name" value="ZINC FINGER CCHC DOMAIN-CONTAINING PROTEIN 9 ZCCHC9"/>
    <property type="match status" value="1"/>
</dbReference>
<dbReference type="InterPro" id="IPR001878">
    <property type="entry name" value="Znf_CCHC"/>
</dbReference>
<dbReference type="Pfam" id="PF00098">
    <property type="entry name" value="zf-CCHC"/>
    <property type="match status" value="1"/>
</dbReference>
<evidence type="ECO:0000259" key="3">
    <source>
        <dbReference type="PROSITE" id="PS50158"/>
    </source>
</evidence>